<comment type="caution">
    <text evidence="2">The sequence shown here is derived from an EMBL/GenBank/DDBJ whole genome shotgun (WGS) entry which is preliminary data.</text>
</comment>
<keyword evidence="3" id="KW-1185">Reference proteome</keyword>
<feature type="domain" description="PTPRJ transmembrane" evidence="1">
    <location>
        <begin position="86"/>
        <end position="181"/>
    </location>
</feature>
<dbReference type="Pfam" id="PF18861">
    <property type="entry name" value="PTP_tm"/>
    <property type="match status" value="1"/>
</dbReference>
<organism evidence="2 3">
    <name type="scientific">Cirrhinus mrigala</name>
    <name type="common">Mrigala</name>
    <dbReference type="NCBI Taxonomy" id="683832"/>
    <lineage>
        <taxon>Eukaryota</taxon>
        <taxon>Metazoa</taxon>
        <taxon>Chordata</taxon>
        <taxon>Craniata</taxon>
        <taxon>Vertebrata</taxon>
        <taxon>Euteleostomi</taxon>
        <taxon>Actinopterygii</taxon>
        <taxon>Neopterygii</taxon>
        <taxon>Teleostei</taxon>
        <taxon>Ostariophysi</taxon>
        <taxon>Cypriniformes</taxon>
        <taxon>Cyprinidae</taxon>
        <taxon>Labeoninae</taxon>
        <taxon>Labeonini</taxon>
        <taxon>Cirrhinus</taxon>
    </lineage>
</organism>
<reference evidence="2 3" key="1">
    <citation type="submission" date="2024-05" db="EMBL/GenBank/DDBJ databases">
        <title>Genome sequencing and assembly of Indian major carp, Cirrhinus mrigala (Hamilton, 1822).</title>
        <authorList>
            <person name="Mohindra V."/>
            <person name="Chowdhury L.M."/>
            <person name="Lal K."/>
            <person name="Jena J.K."/>
        </authorList>
    </citation>
    <scope>NUCLEOTIDE SEQUENCE [LARGE SCALE GENOMIC DNA]</scope>
    <source>
        <strain evidence="2">CM1030</strain>
        <tissue evidence="2">Blood</tissue>
    </source>
</reference>
<evidence type="ECO:0000259" key="1">
    <source>
        <dbReference type="Pfam" id="PF18861"/>
    </source>
</evidence>
<evidence type="ECO:0000313" key="3">
    <source>
        <dbReference type="Proteomes" id="UP001529510"/>
    </source>
</evidence>
<dbReference type="AlphaFoldDB" id="A0ABD0QPZ2"/>
<sequence>SPLGNNQGFEVKLNSSNSEKTSHLKHTFSGLKYNTLYKVMLWTLGCGKKSTEKSITCVTGITKPVAPKIEAVRVSELQYNKFTLIIQSDMFNDSNGPVLYYGVLVYSNTNDCFDKSNEIDKCLLNTYEDWKAKKCSTFLAVVKKQGETGSRNVQTQTTIIGDETVWNGYRNGELDAKGIYK</sequence>
<dbReference type="EMBL" id="JAMKFB020000007">
    <property type="protein sequence ID" value="KAL0188234.1"/>
    <property type="molecule type" value="Genomic_DNA"/>
</dbReference>
<evidence type="ECO:0000313" key="2">
    <source>
        <dbReference type="EMBL" id="KAL0188234.1"/>
    </source>
</evidence>
<name>A0ABD0QPZ2_CIRMR</name>
<proteinExistence type="predicted"/>
<gene>
    <name evidence="2" type="ORF">M9458_015333</name>
</gene>
<protein>
    <recommendedName>
        <fullName evidence="1">PTPRJ transmembrane domain-containing protein</fullName>
    </recommendedName>
</protein>
<dbReference type="Proteomes" id="UP001529510">
    <property type="component" value="Unassembled WGS sequence"/>
</dbReference>
<accession>A0ABD0QPZ2</accession>
<feature type="non-terminal residue" evidence="2">
    <location>
        <position position="1"/>
    </location>
</feature>
<dbReference type="InterPro" id="IPR041201">
    <property type="entry name" value="PTPRJ_TM"/>
</dbReference>